<feature type="transmembrane region" description="Helical" evidence="1">
    <location>
        <begin position="41"/>
        <end position="59"/>
    </location>
</feature>
<keyword evidence="3" id="KW-1185">Reference proteome</keyword>
<feature type="transmembrane region" description="Helical" evidence="1">
    <location>
        <begin position="65"/>
        <end position="84"/>
    </location>
</feature>
<sequence>MNADDKFQQLWRSRKTAPAPDIKALLEKAAKVKGAVKRKLILSYVLLIATIFWACYIVAMSRPKMITTWIGVALAIMAILLYLASSAGLIKQLFAKGQEEVPVQEYLQNMLQIREKQRYLQRGILNAYFILLFSGLALYMIEYTSHLSITTTLMIYGAVTVWGLINWFYFRKKAIAKQEQSLGAVISKLEAVIADTKD</sequence>
<keyword evidence="1" id="KW-0472">Membrane</keyword>
<dbReference type="EMBL" id="FRBL01000001">
    <property type="protein sequence ID" value="SHK94750.1"/>
    <property type="molecule type" value="Genomic_DNA"/>
</dbReference>
<evidence type="ECO:0000313" key="2">
    <source>
        <dbReference type="EMBL" id="SHK94750.1"/>
    </source>
</evidence>
<dbReference type="Proteomes" id="UP000184420">
    <property type="component" value="Unassembled WGS sequence"/>
</dbReference>
<dbReference type="OrthoDB" id="795301at2"/>
<accession>A0A1M6WLU8</accession>
<feature type="transmembrane region" description="Helical" evidence="1">
    <location>
        <begin position="123"/>
        <end position="141"/>
    </location>
</feature>
<gene>
    <name evidence="2" type="ORF">SAMN05444266_101686</name>
</gene>
<dbReference type="RefSeq" id="WP_073078022.1">
    <property type="nucleotide sequence ID" value="NZ_FRBL01000001.1"/>
</dbReference>
<feature type="transmembrane region" description="Helical" evidence="1">
    <location>
        <begin position="147"/>
        <end position="170"/>
    </location>
</feature>
<evidence type="ECO:0000256" key="1">
    <source>
        <dbReference type="SAM" id="Phobius"/>
    </source>
</evidence>
<dbReference type="STRING" id="1419482.SAMN05444266_101686"/>
<evidence type="ECO:0000313" key="3">
    <source>
        <dbReference type="Proteomes" id="UP000184420"/>
    </source>
</evidence>
<reference evidence="2 3" key="1">
    <citation type="submission" date="2016-11" db="EMBL/GenBank/DDBJ databases">
        <authorList>
            <person name="Jaros S."/>
            <person name="Januszkiewicz K."/>
            <person name="Wedrychowicz H."/>
        </authorList>
    </citation>
    <scope>NUCLEOTIDE SEQUENCE [LARGE SCALE GENOMIC DNA]</scope>
    <source>
        <strain evidence="2 3">DSM 27406</strain>
    </source>
</reference>
<keyword evidence="1" id="KW-0812">Transmembrane</keyword>
<protein>
    <submittedName>
        <fullName evidence="2">Uncharacterized protein</fullName>
    </submittedName>
</protein>
<keyword evidence="1" id="KW-1133">Transmembrane helix</keyword>
<organism evidence="2 3">
    <name type="scientific">Chitinophaga jiangningensis</name>
    <dbReference type="NCBI Taxonomy" id="1419482"/>
    <lineage>
        <taxon>Bacteria</taxon>
        <taxon>Pseudomonadati</taxon>
        <taxon>Bacteroidota</taxon>
        <taxon>Chitinophagia</taxon>
        <taxon>Chitinophagales</taxon>
        <taxon>Chitinophagaceae</taxon>
        <taxon>Chitinophaga</taxon>
    </lineage>
</organism>
<name>A0A1M6WLU8_9BACT</name>
<dbReference type="AlphaFoldDB" id="A0A1M6WLU8"/>
<proteinExistence type="predicted"/>